<protein>
    <recommendedName>
        <fullName evidence="2">Protein BCP1</fullName>
    </recommendedName>
</protein>
<dbReference type="GO" id="GO:0015031">
    <property type="term" value="P:protein transport"/>
    <property type="evidence" value="ECO:0007669"/>
    <property type="project" value="UniProtKB-KW"/>
</dbReference>
<dbReference type="Pfam" id="PF13862">
    <property type="entry name" value="BCCIP"/>
    <property type="match status" value="1"/>
</dbReference>
<comment type="function">
    <text evidence="2">Involved in nuclear export, actin cytoskeleton organization and vesicular transport.</text>
</comment>
<dbReference type="STRING" id="1314783.A0A165PZF2"/>
<name>A0A165PZF2_9APHY</name>
<comment type="similarity">
    <text evidence="1 2">Belongs to the BCP1 family.</text>
</comment>
<keyword evidence="5" id="KW-1185">Reference proteome</keyword>
<proteinExistence type="inferred from homology"/>
<evidence type="ECO:0000313" key="5">
    <source>
        <dbReference type="Proteomes" id="UP000076727"/>
    </source>
</evidence>
<sequence>MAKRKSLAADPELDSDNEDASERSLVDVDFEFFDPHPDVDYLALKRLANQLFQGDAELLHVNDLADLILSQPLVGTTVKCDGRESDPYAVLTVLNMQVHQNNPSIKALAEYALTKSSTTPAFQDTLQTLLNPAAGSPNHVGLVFSERLINMPVQVMPHMYRMLADEIQWALDDNEPYNFSHFLVISRIYRLSPEEEAELQGPAPRSKRPKQSAPQKPSSGGVYSFHPEDEQIQKIALHSLDYNFTNSQPREENAFGLDMGGRMILFPATRLRELVSVLQDAYPPPS</sequence>
<keyword evidence="2" id="KW-0539">Nucleus</keyword>
<organism evidence="4 5">
    <name type="scientific">Daedalea quercina L-15889</name>
    <dbReference type="NCBI Taxonomy" id="1314783"/>
    <lineage>
        <taxon>Eukaryota</taxon>
        <taxon>Fungi</taxon>
        <taxon>Dikarya</taxon>
        <taxon>Basidiomycota</taxon>
        <taxon>Agaricomycotina</taxon>
        <taxon>Agaricomycetes</taxon>
        <taxon>Polyporales</taxon>
        <taxon>Fomitopsis</taxon>
    </lineage>
</organism>
<evidence type="ECO:0000313" key="4">
    <source>
        <dbReference type="EMBL" id="KZT68813.1"/>
    </source>
</evidence>
<dbReference type="OrthoDB" id="27543at2759"/>
<dbReference type="PANTHER" id="PTHR13261">
    <property type="entry name" value="BRCA2 AND CDKN1A INTERACTING PROTEIN"/>
    <property type="match status" value="1"/>
</dbReference>
<dbReference type="Proteomes" id="UP000076727">
    <property type="component" value="Unassembled WGS sequence"/>
</dbReference>
<feature type="region of interest" description="Disordered" evidence="3">
    <location>
        <begin position="196"/>
        <end position="225"/>
    </location>
</feature>
<dbReference type="InterPro" id="IPR025602">
    <property type="entry name" value="BCP1_family"/>
</dbReference>
<accession>A0A165PZF2</accession>
<reference evidence="4 5" key="1">
    <citation type="journal article" date="2016" name="Mol. Biol. Evol.">
        <title>Comparative Genomics of Early-Diverging Mushroom-Forming Fungi Provides Insights into the Origins of Lignocellulose Decay Capabilities.</title>
        <authorList>
            <person name="Nagy L.G."/>
            <person name="Riley R."/>
            <person name="Tritt A."/>
            <person name="Adam C."/>
            <person name="Daum C."/>
            <person name="Floudas D."/>
            <person name="Sun H."/>
            <person name="Yadav J.S."/>
            <person name="Pangilinan J."/>
            <person name="Larsson K.H."/>
            <person name="Matsuura K."/>
            <person name="Barry K."/>
            <person name="Labutti K."/>
            <person name="Kuo R."/>
            <person name="Ohm R.A."/>
            <person name="Bhattacharya S.S."/>
            <person name="Shirouzu T."/>
            <person name="Yoshinaga Y."/>
            <person name="Martin F.M."/>
            <person name="Grigoriev I.V."/>
            <person name="Hibbett D.S."/>
        </authorList>
    </citation>
    <scope>NUCLEOTIDE SEQUENCE [LARGE SCALE GENOMIC DNA]</scope>
    <source>
        <strain evidence="4 5">L-15889</strain>
    </source>
</reference>
<keyword evidence="2" id="KW-0813">Transport</keyword>
<evidence type="ECO:0000256" key="2">
    <source>
        <dbReference type="PIRNR" id="PIRNR028983"/>
    </source>
</evidence>
<dbReference type="AlphaFoldDB" id="A0A165PZF2"/>
<dbReference type="GO" id="GO:0005634">
    <property type="term" value="C:nucleus"/>
    <property type="evidence" value="ECO:0007669"/>
    <property type="project" value="UniProtKB-SubCell"/>
</dbReference>
<evidence type="ECO:0000256" key="1">
    <source>
        <dbReference type="ARBA" id="ARBA00006781"/>
    </source>
</evidence>
<feature type="region of interest" description="Disordered" evidence="3">
    <location>
        <begin position="1"/>
        <end position="20"/>
    </location>
</feature>
<dbReference type="EMBL" id="KV429063">
    <property type="protein sequence ID" value="KZT68813.1"/>
    <property type="molecule type" value="Genomic_DNA"/>
</dbReference>
<dbReference type="PIRSF" id="PIRSF028983">
    <property type="entry name" value="BCP1"/>
    <property type="match status" value="1"/>
</dbReference>
<comment type="subcellular location">
    <subcellularLocation>
        <location evidence="2">Nucleus</location>
    </subcellularLocation>
</comment>
<gene>
    <name evidence="4" type="ORF">DAEQUDRAFT_757365</name>
</gene>
<keyword evidence="2" id="KW-0653">Protein transport</keyword>
<dbReference type="PANTHER" id="PTHR13261:SF0">
    <property type="entry name" value="BRCA2 AND CDKN1A-INTERACTING PROTEIN"/>
    <property type="match status" value="1"/>
</dbReference>
<evidence type="ECO:0000256" key="3">
    <source>
        <dbReference type="SAM" id="MobiDB-lite"/>
    </source>
</evidence>